<dbReference type="STRING" id="5762.D2VCK7"/>
<dbReference type="Gene3D" id="2.60.40.10">
    <property type="entry name" value="Immunoglobulins"/>
    <property type="match status" value="1"/>
</dbReference>
<dbReference type="InterPro" id="IPR013783">
    <property type="entry name" value="Ig-like_fold"/>
</dbReference>
<reference evidence="3 4" key="1">
    <citation type="journal article" date="2010" name="Cell">
        <title>The genome of Naegleria gruberi illuminates early eukaryotic versatility.</title>
        <authorList>
            <person name="Fritz-Laylin L.K."/>
            <person name="Prochnik S.E."/>
            <person name="Ginger M.L."/>
            <person name="Dacks J.B."/>
            <person name="Carpenter M.L."/>
            <person name="Field M.C."/>
            <person name="Kuo A."/>
            <person name="Paredez A."/>
            <person name="Chapman J."/>
            <person name="Pham J."/>
            <person name="Shu S."/>
            <person name="Neupane R."/>
            <person name="Cipriano M."/>
            <person name="Mancuso J."/>
            <person name="Tu H."/>
            <person name="Salamov A."/>
            <person name="Lindquist E."/>
            <person name="Shapiro H."/>
            <person name="Lucas S."/>
            <person name="Grigoriev I.V."/>
            <person name="Cande W.Z."/>
            <person name="Fulton C."/>
            <person name="Rokhsar D.S."/>
            <person name="Dawson S.C."/>
        </authorList>
    </citation>
    <scope>NUCLEOTIDE SEQUENCE [LARGE SCALE GENOMIC DNA]</scope>
    <source>
        <strain evidence="3 4">NEG-M</strain>
    </source>
</reference>
<dbReference type="GeneID" id="8857324"/>
<dbReference type="CDD" id="cd14947">
    <property type="entry name" value="NBR1_like"/>
    <property type="match status" value="1"/>
</dbReference>
<protein>
    <submittedName>
        <fullName evidence="3">PB1 domain-containing protein</fullName>
    </submittedName>
</protein>
<feature type="domain" description="PB1" evidence="2">
    <location>
        <begin position="17"/>
        <end position="98"/>
    </location>
</feature>
<dbReference type="SMART" id="SM00666">
    <property type="entry name" value="PB1"/>
    <property type="match status" value="1"/>
</dbReference>
<dbReference type="InterPro" id="IPR053793">
    <property type="entry name" value="PB1-like"/>
</dbReference>
<feature type="compositionally biased region" description="Low complexity" evidence="1">
    <location>
        <begin position="116"/>
        <end position="178"/>
    </location>
</feature>
<dbReference type="OrthoDB" id="661148at2759"/>
<dbReference type="InterPro" id="IPR032350">
    <property type="entry name" value="Nbr1_FW"/>
</dbReference>
<organism evidence="4">
    <name type="scientific">Naegleria gruberi</name>
    <name type="common">Amoeba</name>
    <dbReference type="NCBI Taxonomy" id="5762"/>
    <lineage>
        <taxon>Eukaryota</taxon>
        <taxon>Discoba</taxon>
        <taxon>Heterolobosea</taxon>
        <taxon>Tetramitia</taxon>
        <taxon>Eutetramitia</taxon>
        <taxon>Vahlkampfiidae</taxon>
        <taxon>Naegleria</taxon>
    </lineage>
</organism>
<proteinExistence type="predicted"/>
<dbReference type="KEGG" id="ngr:NAEGRDRAFT_79444"/>
<evidence type="ECO:0000259" key="2">
    <source>
        <dbReference type="PROSITE" id="PS51745"/>
    </source>
</evidence>
<dbReference type="Proteomes" id="UP000006671">
    <property type="component" value="Unassembled WGS sequence"/>
</dbReference>
<dbReference type="InterPro" id="IPR000270">
    <property type="entry name" value="PB1_dom"/>
</dbReference>
<feature type="region of interest" description="Disordered" evidence="1">
    <location>
        <begin position="99"/>
        <end position="178"/>
    </location>
</feature>
<gene>
    <name evidence="3" type="ORF">NAEGRDRAFT_79444</name>
</gene>
<dbReference type="SUPFAM" id="SSF54277">
    <property type="entry name" value="CAD &amp; PB1 domains"/>
    <property type="match status" value="1"/>
</dbReference>
<dbReference type="OMA" id="ECDLITT"/>
<dbReference type="EMBL" id="GG738863">
    <property type="protein sequence ID" value="EFC45432.1"/>
    <property type="molecule type" value="Genomic_DNA"/>
</dbReference>
<dbReference type="PANTHER" id="PTHR20930">
    <property type="entry name" value="OVARIAN CARCINOMA ANTIGEN CA125-RELATED"/>
    <property type="match status" value="1"/>
</dbReference>
<name>D2VCK7_NAEGR</name>
<dbReference type="PANTHER" id="PTHR20930:SF0">
    <property type="entry name" value="PROTEIN ILRUN"/>
    <property type="match status" value="1"/>
</dbReference>
<feature type="compositionally biased region" description="Basic and acidic residues" evidence="1">
    <location>
        <begin position="99"/>
        <end position="115"/>
    </location>
</feature>
<dbReference type="PROSITE" id="PS51745">
    <property type="entry name" value="PB1"/>
    <property type="match status" value="1"/>
</dbReference>
<dbReference type="VEuPathDB" id="AmoebaDB:NAEGRDRAFT_79444"/>
<dbReference type="InterPro" id="IPR009060">
    <property type="entry name" value="UBA-like_sf"/>
</dbReference>
<evidence type="ECO:0000313" key="3">
    <source>
        <dbReference type="EMBL" id="EFC45432.1"/>
    </source>
</evidence>
<dbReference type="RefSeq" id="XP_002678176.1">
    <property type="nucleotide sequence ID" value="XM_002678130.1"/>
</dbReference>
<dbReference type="Gene3D" id="1.10.8.10">
    <property type="entry name" value="DNA helicase RuvA subunit, C-terminal domain"/>
    <property type="match status" value="1"/>
</dbReference>
<keyword evidence="4" id="KW-1185">Reference proteome</keyword>
<evidence type="ECO:0000313" key="4">
    <source>
        <dbReference type="Proteomes" id="UP000006671"/>
    </source>
</evidence>
<dbReference type="Pfam" id="PF00564">
    <property type="entry name" value="PB1"/>
    <property type="match status" value="1"/>
</dbReference>
<dbReference type="AlphaFoldDB" id="D2VCK7"/>
<dbReference type="Pfam" id="PF16158">
    <property type="entry name" value="N_BRCA1_IG"/>
    <property type="match status" value="1"/>
</dbReference>
<sequence length="409" mass="46198">MFHPQQIMYNNYGVFQQLSVKVKLNDTIRRFSVPSSCTLIEFYQQVSKAFQLNIDITTHLVQYKDNEDDLIVTTSEDEWNYAKKSFSTPCMQVTLKEKVIPKKKEQPTQPVKKEIPITTPPTATIQPQPITPQKPSSPQKQPESPIQPTQPIQPKSSSPQPVLIQPSSVTTQQQPTHPTTATVMEDSMGFVALNTSQQPTPFVARFSSDVNLPDGSSVYINQEITKTWKIVNPGSTNWPSNVQLHCRDSKALPFQIVSSNVPVASPNQSVDVSVTFIPRKLGPLKGYFKLCSGDIQFGHTFWLDLVVHPLPVAEAPQQQQQSVDQTIQQVRDLKIDDIREFDSDDEDSDEEDFEDERFNALKEKYQFQLDVLSNMGMTNERALVDILEQNGGDVSQTIQQFILLSSKMQ</sequence>
<accession>D2VCK7</accession>
<evidence type="ECO:0000256" key="1">
    <source>
        <dbReference type="SAM" id="MobiDB-lite"/>
    </source>
</evidence>
<dbReference type="eggNOG" id="ENOG502T275">
    <property type="taxonomic scope" value="Eukaryota"/>
</dbReference>
<dbReference type="SUPFAM" id="SSF46934">
    <property type="entry name" value="UBA-like"/>
    <property type="match status" value="1"/>
</dbReference>
<dbReference type="CDD" id="cd05992">
    <property type="entry name" value="PB1"/>
    <property type="match status" value="1"/>
</dbReference>
<dbReference type="Gene3D" id="3.10.20.90">
    <property type="entry name" value="Phosphatidylinositol 3-kinase Catalytic Subunit, Chain A, domain 1"/>
    <property type="match status" value="1"/>
</dbReference>
<dbReference type="InParanoid" id="D2VCK7"/>